<reference evidence="1" key="1">
    <citation type="journal article" date="2019" name="bioRxiv">
        <title>The Genome of the Zebra Mussel, Dreissena polymorpha: A Resource for Invasive Species Research.</title>
        <authorList>
            <person name="McCartney M.A."/>
            <person name="Auch B."/>
            <person name="Kono T."/>
            <person name="Mallez S."/>
            <person name="Zhang Y."/>
            <person name="Obille A."/>
            <person name="Becker A."/>
            <person name="Abrahante J.E."/>
            <person name="Garbe J."/>
            <person name="Badalamenti J.P."/>
            <person name="Herman A."/>
            <person name="Mangelson H."/>
            <person name="Liachko I."/>
            <person name="Sullivan S."/>
            <person name="Sone E.D."/>
            <person name="Koren S."/>
            <person name="Silverstein K.A.T."/>
            <person name="Beckman K.B."/>
            <person name="Gohl D.M."/>
        </authorList>
    </citation>
    <scope>NUCLEOTIDE SEQUENCE</scope>
    <source>
        <strain evidence="1">Duluth1</strain>
        <tissue evidence="1">Whole animal</tissue>
    </source>
</reference>
<name>A0A9D3YZ88_DREPO</name>
<gene>
    <name evidence="1" type="ORF">DPMN_066863</name>
</gene>
<dbReference type="AlphaFoldDB" id="A0A9D3YZ88"/>
<accession>A0A9D3YZ88</accession>
<dbReference type="Proteomes" id="UP000828390">
    <property type="component" value="Unassembled WGS sequence"/>
</dbReference>
<organism evidence="1 2">
    <name type="scientific">Dreissena polymorpha</name>
    <name type="common">Zebra mussel</name>
    <name type="synonym">Mytilus polymorpha</name>
    <dbReference type="NCBI Taxonomy" id="45954"/>
    <lineage>
        <taxon>Eukaryota</taxon>
        <taxon>Metazoa</taxon>
        <taxon>Spiralia</taxon>
        <taxon>Lophotrochozoa</taxon>
        <taxon>Mollusca</taxon>
        <taxon>Bivalvia</taxon>
        <taxon>Autobranchia</taxon>
        <taxon>Heteroconchia</taxon>
        <taxon>Euheterodonta</taxon>
        <taxon>Imparidentia</taxon>
        <taxon>Neoheterodontei</taxon>
        <taxon>Myida</taxon>
        <taxon>Dreissenoidea</taxon>
        <taxon>Dreissenidae</taxon>
        <taxon>Dreissena</taxon>
    </lineage>
</organism>
<reference evidence="1" key="2">
    <citation type="submission" date="2020-11" db="EMBL/GenBank/DDBJ databases">
        <authorList>
            <person name="McCartney M.A."/>
            <person name="Auch B."/>
            <person name="Kono T."/>
            <person name="Mallez S."/>
            <person name="Becker A."/>
            <person name="Gohl D.M."/>
            <person name="Silverstein K.A.T."/>
            <person name="Koren S."/>
            <person name="Bechman K.B."/>
            <person name="Herman A."/>
            <person name="Abrahante J.E."/>
            <person name="Garbe J."/>
        </authorList>
    </citation>
    <scope>NUCLEOTIDE SEQUENCE</scope>
    <source>
        <strain evidence="1">Duluth1</strain>
        <tissue evidence="1">Whole animal</tissue>
    </source>
</reference>
<evidence type="ECO:0000313" key="2">
    <source>
        <dbReference type="Proteomes" id="UP000828390"/>
    </source>
</evidence>
<comment type="caution">
    <text evidence="1">The sequence shown here is derived from an EMBL/GenBank/DDBJ whole genome shotgun (WGS) entry which is preliminary data.</text>
</comment>
<keyword evidence="2" id="KW-1185">Reference proteome</keyword>
<evidence type="ECO:0000313" key="1">
    <source>
        <dbReference type="EMBL" id="KAH3707457.1"/>
    </source>
</evidence>
<dbReference type="EMBL" id="JAIWYP010000014">
    <property type="protein sequence ID" value="KAH3707457.1"/>
    <property type="molecule type" value="Genomic_DNA"/>
</dbReference>
<sequence length="114" mass="13058">MKVFFQANCAGEFLHTVPLWLGDYKLRFDFLLNNLLLIEGDTTYLEEQQILRDLKGLTNVIVNDIEAILFQNEENQNGGHEQGTYSDNVSGVYEQYANTLRDSDAFLSYVLSNL</sequence>
<protein>
    <submittedName>
        <fullName evidence="1">Uncharacterized protein</fullName>
    </submittedName>
</protein>
<proteinExistence type="predicted"/>